<evidence type="ECO:0000256" key="5">
    <source>
        <dbReference type="ARBA" id="ARBA00023284"/>
    </source>
</evidence>
<dbReference type="GO" id="GO:0045454">
    <property type="term" value="P:cell redox homeostasis"/>
    <property type="evidence" value="ECO:0007669"/>
    <property type="project" value="TreeGrafter"/>
</dbReference>
<dbReference type="EMBL" id="CP003630">
    <property type="protein sequence ID" value="AFZ21242.1"/>
    <property type="molecule type" value="Genomic_DNA"/>
</dbReference>
<dbReference type="InterPro" id="IPR036249">
    <property type="entry name" value="Thioredoxin-like_sf"/>
</dbReference>
<evidence type="ECO:0000313" key="10">
    <source>
        <dbReference type="Proteomes" id="UP000010471"/>
    </source>
</evidence>
<evidence type="ECO:0000313" key="9">
    <source>
        <dbReference type="EMBL" id="AFZ21242.1"/>
    </source>
</evidence>
<dbReference type="AlphaFoldDB" id="K9WNX5"/>
<dbReference type="InterPro" id="IPR005746">
    <property type="entry name" value="Thioredoxin"/>
</dbReference>
<keyword evidence="3" id="KW-0249">Electron transport</keyword>
<feature type="domain" description="Thioredoxin" evidence="8">
    <location>
        <begin position="1"/>
        <end position="112"/>
    </location>
</feature>
<proteinExistence type="inferred from homology"/>
<name>K9WNX5_9CYAN</name>
<dbReference type="KEGG" id="mic:Mic7113_5610"/>
<evidence type="ECO:0000259" key="8">
    <source>
        <dbReference type="PROSITE" id="PS51352"/>
    </source>
</evidence>
<keyword evidence="10" id="KW-1185">Reference proteome</keyword>
<evidence type="ECO:0000256" key="7">
    <source>
        <dbReference type="PIRSR" id="PIRSR000077-4"/>
    </source>
</evidence>
<dbReference type="PANTHER" id="PTHR45663">
    <property type="entry name" value="GEO12009P1"/>
    <property type="match status" value="1"/>
</dbReference>
<dbReference type="Gene3D" id="3.40.30.10">
    <property type="entry name" value="Glutaredoxin"/>
    <property type="match status" value="1"/>
</dbReference>
<dbReference type="PRINTS" id="PR00421">
    <property type="entry name" value="THIOREDOXIN"/>
</dbReference>
<keyword evidence="2" id="KW-0813">Transport</keyword>
<dbReference type="GO" id="GO:0015035">
    <property type="term" value="F:protein-disulfide reductase activity"/>
    <property type="evidence" value="ECO:0007669"/>
    <property type="project" value="InterPro"/>
</dbReference>
<evidence type="ECO:0000256" key="1">
    <source>
        <dbReference type="ARBA" id="ARBA00008987"/>
    </source>
</evidence>
<dbReference type="HOGENOM" id="CLU_090389_10_2_3"/>
<dbReference type="eggNOG" id="COG3118">
    <property type="taxonomic scope" value="Bacteria"/>
</dbReference>
<dbReference type="OrthoDB" id="530955at2"/>
<dbReference type="PANTHER" id="PTHR45663:SF11">
    <property type="entry name" value="GEO12009P1"/>
    <property type="match status" value="1"/>
</dbReference>
<evidence type="ECO:0000256" key="3">
    <source>
        <dbReference type="ARBA" id="ARBA00022982"/>
    </source>
</evidence>
<evidence type="ECO:0000256" key="6">
    <source>
        <dbReference type="PIRNR" id="PIRNR000077"/>
    </source>
</evidence>
<dbReference type="InterPro" id="IPR013766">
    <property type="entry name" value="Thioredoxin_domain"/>
</dbReference>
<evidence type="ECO:0000256" key="2">
    <source>
        <dbReference type="ARBA" id="ARBA00022448"/>
    </source>
</evidence>
<organism evidence="9 10">
    <name type="scientific">Allocoleopsis franciscana PCC 7113</name>
    <dbReference type="NCBI Taxonomy" id="1173027"/>
    <lineage>
        <taxon>Bacteria</taxon>
        <taxon>Bacillati</taxon>
        <taxon>Cyanobacteriota</taxon>
        <taxon>Cyanophyceae</taxon>
        <taxon>Coleofasciculales</taxon>
        <taxon>Coleofasciculaceae</taxon>
        <taxon>Allocoleopsis</taxon>
        <taxon>Allocoleopsis franciscana</taxon>
    </lineage>
</organism>
<dbReference type="FunFam" id="3.40.30.10:FF:000001">
    <property type="entry name" value="Thioredoxin"/>
    <property type="match status" value="1"/>
</dbReference>
<keyword evidence="4 7" id="KW-1015">Disulfide bond</keyword>
<reference evidence="9 10" key="1">
    <citation type="submission" date="2012-06" db="EMBL/GenBank/DDBJ databases">
        <title>Finished chromosome of genome of Microcoleus sp. PCC 7113.</title>
        <authorList>
            <consortium name="US DOE Joint Genome Institute"/>
            <person name="Gugger M."/>
            <person name="Coursin T."/>
            <person name="Rippka R."/>
            <person name="Tandeau De Marsac N."/>
            <person name="Huntemann M."/>
            <person name="Wei C.-L."/>
            <person name="Han J."/>
            <person name="Detter J.C."/>
            <person name="Han C."/>
            <person name="Tapia R."/>
            <person name="Chen A."/>
            <person name="Kyrpides N."/>
            <person name="Mavromatis K."/>
            <person name="Markowitz V."/>
            <person name="Szeto E."/>
            <person name="Ivanova N."/>
            <person name="Pagani I."/>
            <person name="Pati A."/>
            <person name="Goodwin L."/>
            <person name="Nordberg H.P."/>
            <person name="Cantor M.N."/>
            <person name="Hua S.X."/>
            <person name="Woyke T."/>
            <person name="Kerfeld C.A."/>
        </authorList>
    </citation>
    <scope>NUCLEOTIDE SEQUENCE [LARGE SCALE GENOMIC DNA]</scope>
    <source>
        <strain evidence="9 10">PCC 7113</strain>
    </source>
</reference>
<evidence type="ECO:0000256" key="4">
    <source>
        <dbReference type="ARBA" id="ARBA00023157"/>
    </source>
</evidence>
<dbReference type="PATRIC" id="fig|1173027.3.peg.6213"/>
<dbReference type="CDD" id="cd02947">
    <property type="entry name" value="TRX_family"/>
    <property type="match status" value="1"/>
</dbReference>
<keyword evidence="5 7" id="KW-0676">Redox-active center</keyword>
<dbReference type="PROSITE" id="PS00194">
    <property type="entry name" value="THIOREDOXIN_1"/>
    <property type="match status" value="1"/>
</dbReference>
<dbReference type="Proteomes" id="UP000010471">
    <property type="component" value="Chromosome"/>
</dbReference>
<gene>
    <name evidence="9" type="ORF">Mic7113_5610</name>
</gene>
<sequence length="115" mass="12789">MEGFVGNAISITDSEFETEVLKAEQPVLVYLWASWCGPCRLVSPSVDWVADTYRDRLKVFKMEVDPNPDTVKKYHVEGVPALLVFKNGEIAQSHEGAISKQKLVSLIDNHLSPAS</sequence>
<accession>K9WNX5</accession>
<dbReference type="PIRSF" id="PIRSF000077">
    <property type="entry name" value="Thioredoxin"/>
    <property type="match status" value="1"/>
</dbReference>
<dbReference type="InterPro" id="IPR017937">
    <property type="entry name" value="Thioredoxin_CS"/>
</dbReference>
<dbReference type="Pfam" id="PF00085">
    <property type="entry name" value="Thioredoxin"/>
    <property type="match status" value="1"/>
</dbReference>
<dbReference type="STRING" id="1173027.Mic7113_5610"/>
<feature type="disulfide bond" description="Redox-active" evidence="7">
    <location>
        <begin position="36"/>
        <end position="39"/>
    </location>
</feature>
<dbReference type="RefSeq" id="WP_015185375.1">
    <property type="nucleotide sequence ID" value="NC_019738.1"/>
</dbReference>
<dbReference type="PROSITE" id="PS51352">
    <property type="entry name" value="THIOREDOXIN_2"/>
    <property type="match status" value="1"/>
</dbReference>
<comment type="similarity">
    <text evidence="1 6">Belongs to the thioredoxin family.</text>
</comment>
<protein>
    <recommendedName>
        <fullName evidence="6">Thioredoxin</fullName>
    </recommendedName>
</protein>
<dbReference type="GO" id="GO:0005829">
    <property type="term" value="C:cytosol"/>
    <property type="evidence" value="ECO:0007669"/>
    <property type="project" value="TreeGrafter"/>
</dbReference>
<dbReference type="SUPFAM" id="SSF52833">
    <property type="entry name" value="Thioredoxin-like"/>
    <property type="match status" value="1"/>
</dbReference>